<keyword evidence="3" id="KW-1185">Reference proteome</keyword>
<feature type="transmembrane region" description="Helical" evidence="1">
    <location>
        <begin position="54"/>
        <end position="70"/>
    </location>
</feature>
<evidence type="ECO:0008006" key="4">
    <source>
        <dbReference type="Google" id="ProtNLM"/>
    </source>
</evidence>
<keyword evidence="1" id="KW-0812">Transmembrane</keyword>
<feature type="transmembrane region" description="Helical" evidence="1">
    <location>
        <begin position="28"/>
        <end position="49"/>
    </location>
</feature>
<accession>R3U838</accession>
<sequence>MKDADKKALNLNRKKLSLKTMYFNRYLFVRYLSAGFFFINLYWLIALFLVQGKMIFIPALLILSVLPAVFEQAKLYSTPQNITPRTSGYYWLQLIVNVGLLLATFTPLFQVLFPFMKQGINGRTFIVAALLIGCFFCLWIQHRLRDISSNNDKHYQRIKQYEKSLYL</sequence>
<dbReference type="RefSeq" id="WP_010766738.1">
    <property type="nucleotide sequence ID" value="NZ_ASWE01000008.1"/>
</dbReference>
<evidence type="ECO:0000313" key="3">
    <source>
        <dbReference type="Proteomes" id="UP000013785"/>
    </source>
</evidence>
<name>R3U838_9ENTE</name>
<dbReference type="STRING" id="154621.RV11_GL002268"/>
<dbReference type="AlphaFoldDB" id="R3U838"/>
<gene>
    <name evidence="2" type="ORF">UC3_00036</name>
</gene>
<feature type="transmembrane region" description="Helical" evidence="1">
    <location>
        <begin position="90"/>
        <end position="113"/>
    </location>
</feature>
<organism evidence="2 3">
    <name type="scientific">Enterococcus phoeniculicola ATCC BAA-412</name>
    <dbReference type="NCBI Taxonomy" id="1158610"/>
    <lineage>
        <taxon>Bacteria</taxon>
        <taxon>Bacillati</taxon>
        <taxon>Bacillota</taxon>
        <taxon>Bacilli</taxon>
        <taxon>Lactobacillales</taxon>
        <taxon>Enterococcaceae</taxon>
        <taxon>Enterococcus</taxon>
    </lineage>
</organism>
<keyword evidence="1" id="KW-1133">Transmembrane helix</keyword>
<proteinExistence type="predicted"/>
<protein>
    <recommendedName>
        <fullName evidence="4">Sugar transporter</fullName>
    </recommendedName>
</protein>
<dbReference type="PATRIC" id="fig|1158610.3.peg.26"/>
<dbReference type="Proteomes" id="UP000013785">
    <property type="component" value="Unassembled WGS sequence"/>
</dbReference>
<dbReference type="EMBL" id="AJAT01000001">
    <property type="protein sequence ID" value="EOL50144.1"/>
    <property type="molecule type" value="Genomic_DNA"/>
</dbReference>
<evidence type="ECO:0000313" key="2">
    <source>
        <dbReference type="EMBL" id="EOL50144.1"/>
    </source>
</evidence>
<dbReference type="eggNOG" id="ENOG5032WCE">
    <property type="taxonomic scope" value="Bacteria"/>
</dbReference>
<dbReference type="OrthoDB" id="3183957at2"/>
<evidence type="ECO:0000256" key="1">
    <source>
        <dbReference type="SAM" id="Phobius"/>
    </source>
</evidence>
<dbReference type="HOGENOM" id="CLU_114451_1_0_9"/>
<feature type="transmembrane region" description="Helical" evidence="1">
    <location>
        <begin position="125"/>
        <end position="142"/>
    </location>
</feature>
<comment type="caution">
    <text evidence="2">The sequence shown here is derived from an EMBL/GenBank/DDBJ whole genome shotgun (WGS) entry which is preliminary data.</text>
</comment>
<reference evidence="2 3" key="1">
    <citation type="submission" date="2013-02" db="EMBL/GenBank/DDBJ databases">
        <title>The Genome Sequence of Enterococcus phoeniculicola BAA-412.</title>
        <authorList>
            <consortium name="The Broad Institute Genome Sequencing Platform"/>
            <consortium name="The Broad Institute Genome Sequencing Center for Infectious Disease"/>
            <person name="Earl A.M."/>
            <person name="Gilmore M.S."/>
            <person name="Lebreton F."/>
            <person name="Walker B."/>
            <person name="Young S.K."/>
            <person name="Zeng Q."/>
            <person name="Gargeya S."/>
            <person name="Fitzgerald M."/>
            <person name="Haas B."/>
            <person name="Abouelleil A."/>
            <person name="Alvarado L."/>
            <person name="Arachchi H.M."/>
            <person name="Berlin A.M."/>
            <person name="Chapman S.B."/>
            <person name="Dewar J."/>
            <person name="Goldberg J."/>
            <person name="Griggs A."/>
            <person name="Gujja S."/>
            <person name="Hansen M."/>
            <person name="Howarth C."/>
            <person name="Imamovic A."/>
            <person name="Larimer J."/>
            <person name="McCowan C."/>
            <person name="Murphy C."/>
            <person name="Neiman D."/>
            <person name="Pearson M."/>
            <person name="Priest M."/>
            <person name="Roberts A."/>
            <person name="Saif S."/>
            <person name="Shea T."/>
            <person name="Sisk P."/>
            <person name="Sykes S."/>
            <person name="Wortman J."/>
            <person name="Nusbaum C."/>
            <person name="Birren B."/>
        </authorList>
    </citation>
    <scope>NUCLEOTIDE SEQUENCE [LARGE SCALE GENOMIC DNA]</scope>
    <source>
        <strain evidence="2 3">ATCC BAA-412</strain>
    </source>
</reference>
<keyword evidence="1" id="KW-0472">Membrane</keyword>